<gene>
    <name evidence="2" type="ORF">S06H3_53365</name>
</gene>
<name>X1QZG4_9ZZZZ</name>
<evidence type="ECO:0000313" key="2">
    <source>
        <dbReference type="EMBL" id="GAI56245.1"/>
    </source>
</evidence>
<proteinExistence type="predicted"/>
<dbReference type="Pfam" id="PF00561">
    <property type="entry name" value="Abhydrolase_1"/>
    <property type="match status" value="1"/>
</dbReference>
<dbReference type="InterPro" id="IPR000073">
    <property type="entry name" value="AB_hydrolase_1"/>
</dbReference>
<feature type="non-terminal residue" evidence="2">
    <location>
        <position position="1"/>
    </location>
</feature>
<dbReference type="Gene3D" id="3.40.50.1820">
    <property type="entry name" value="alpha/beta hydrolase"/>
    <property type="match status" value="1"/>
</dbReference>
<comment type="caution">
    <text evidence="2">The sequence shown here is derived from an EMBL/GenBank/DDBJ whole genome shotgun (WGS) entry which is preliminary data.</text>
</comment>
<dbReference type="InterPro" id="IPR029058">
    <property type="entry name" value="AB_hydrolase_fold"/>
</dbReference>
<feature type="domain" description="AB hydrolase-1" evidence="1">
    <location>
        <begin position="81"/>
        <end position="190"/>
    </location>
</feature>
<dbReference type="EMBL" id="BARV01034019">
    <property type="protein sequence ID" value="GAI56245.1"/>
    <property type="molecule type" value="Genomic_DNA"/>
</dbReference>
<organism evidence="2">
    <name type="scientific">marine sediment metagenome</name>
    <dbReference type="NCBI Taxonomy" id="412755"/>
    <lineage>
        <taxon>unclassified sequences</taxon>
        <taxon>metagenomes</taxon>
        <taxon>ecological metagenomes</taxon>
    </lineage>
</organism>
<reference evidence="2" key="1">
    <citation type="journal article" date="2014" name="Front. Microbiol.">
        <title>High frequency of phylogenetically diverse reductive dehalogenase-homologous genes in deep subseafloor sedimentary metagenomes.</title>
        <authorList>
            <person name="Kawai M."/>
            <person name="Futagami T."/>
            <person name="Toyoda A."/>
            <person name="Takaki Y."/>
            <person name="Nishi S."/>
            <person name="Hori S."/>
            <person name="Arai W."/>
            <person name="Tsubouchi T."/>
            <person name="Morono Y."/>
            <person name="Uchiyama I."/>
            <person name="Ito T."/>
            <person name="Fujiyama A."/>
            <person name="Inagaki F."/>
            <person name="Takami H."/>
        </authorList>
    </citation>
    <scope>NUCLEOTIDE SEQUENCE</scope>
    <source>
        <strain evidence="2">Expedition CK06-06</strain>
    </source>
</reference>
<evidence type="ECO:0000259" key="1">
    <source>
        <dbReference type="Pfam" id="PF00561"/>
    </source>
</evidence>
<dbReference type="SUPFAM" id="SSF53474">
    <property type="entry name" value="alpha/beta-Hydrolases"/>
    <property type="match status" value="1"/>
</dbReference>
<dbReference type="AlphaFoldDB" id="X1QZG4"/>
<accession>X1QZG4</accession>
<sequence length="242" mass="27373">NILTFWDQEIERVNNTSLNIKLGENSSLKYINPNTKEEYDFNAQEIHFDSPNWVDATPIIIKLHGYLLYPEELKNINPGCLCMHGLGGNANKSFEFAAPYLEKGFIVLCHSHPGHGKSDGANPTPNNFYYEGEYNKSSHNYLTLCGAIQGLRVLESLDLVNNSEIMVTGSSYGGLNTMWLSGICGERIAGAIPYIAVGDYEKNNEDPTKLLFWVWNKNIDEIPDSYWNEQSLLKLVYIRVLQ</sequence>
<protein>
    <recommendedName>
        <fullName evidence="1">AB hydrolase-1 domain-containing protein</fullName>
    </recommendedName>
</protein>